<reference evidence="2" key="1">
    <citation type="submission" date="2020-08" db="EMBL/GenBank/DDBJ databases">
        <title>Multicomponent nature underlies the extraordinary mechanical properties of spider dragline silk.</title>
        <authorList>
            <person name="Kono N."/>
            <person name="Nakamura H."/>
            <person name="Mori M."/>
            <person name="Yoshida Y."/>
            <person name="Ohtoshi R."/>
            <person name="Malay A.D."/>
            <person name="Moran D.A.P."/>
            <person name="Tomita M."/>
            <person name="Numata K."/>
            <person name="Arakawa K."/>
        </authorList>
    </citation>
    <scope>NUCLEOTIDE SEQUENCE</scope>
</reference>
<dbReference type="EMBL" id="BMAU01021330">
    <property type="protein sequence ID" value="GFY14545.1"/>
    <property type="molecule type" value="Genomic_DNA"/>
</dbReference>
<sequence>MRKCSTKYKWTLNALYKYSEEKPCSEEGKFQDLNSCDSYIDCSNGVEKRVMCPRGLHFNGASGECDSPCEARCNPSLAARCGWPMYSGLRLPQGWGKNGTLETTLIN</sequence>
<gene>
    <name evidence="2" type="ORF">TNCV_4827491</name>
</gene>
<dbReference type="Proteomes" id="UP000887159">
    <property type="component" value="Unassembled WGS sequence"/>
</dbReference>
<organism evidence="2 3">
    <name type="scientific">Trichonephila clavipes</name>
    <name type="common">Golden silk orbweaver</name>
    <name type="synonym">Nephila clavipes</name>
    <dbReference type="NCBI Taxonomy" id="2585209"/>
    <lineage>
        <taxon>Eukaryota</taxon>
        <taxon>Metazoa</taxon>
        <taxon>Ecdysozoa</taxon>
        <taxon>Arthropoda</taxon>
        <taxon>Chelicerata</taxon>
        <taxon>Arachnida</taxon>
        <taxon>Araneae</taxon>
        <taxon>Araneomorphae</taxon>
        <taxon>Entelegynae</taxon>
        <taxon>Araneoidea</taxon>
        <taxon>Nephilidae</taxon>
        <taxon>Trichonephila</taxon>
    </lineage>
</organism>
<feature type="domain" description="Chitin-binding type-2" evidence="1">
    <location>
        <begin position="21"/>
        <end position="75"/>
    </location>
</feature>
<dbReference type="InterPro" id="IPR002557">
    <property type="entry name" value="Chitin-bd_dom"/>
</dbReference>
<dbReference type="PROSITE" id="PS50940">
    <property type="entry name" value="CHIT_BIND_II"/>
    <property type="match status" value="1"/>
</dbReference>
<accession>A0A8X6SMZ6</accession>
<dbReference type="InterPro" id="IPR036508">
    <property type="entry name" value="Chitin-bd_dom_sf"/>
</dbReference>
<proteinExistence type="predicted"/>
<keyword evidence="3" id="KW-1185">Reference proteome</keyword>
<dbReference type="GO" id="GO:0008061">
    <property type="term" value="F:chitin binding"/>
    <property type="evidence" value="ECO:0007669"/>
    <property type="project" value="InterPro"/>
</dbReference>
<protein>
    <recommendedName>
        <fullName evidence="1">Chitin-binding type-2 domain-containing protein</fullName>
    </recommendedName>
</protein>
<name>A0A8X6SMZ6_TRICX</name>
<dbReference type="Pfam" id="PF01607">
    <property type="entry name" value="CBM_14"/>
    <property type="match status" value="1"/>
</dbReference>
<dbReference type="Gene3D" id="2.170.140.10">
    <property type="entry name" value="Chitin binding domain"/>
    <property type="match status" value="1"/>
</dbReference>
<dbReference type="SUPFAM" id="SSF57625">
    <property type="entry name" value="Invertebrate chitin-binding proteins"/>
    <property type="match status" value="1"/>
</dbReference>
<comment type="caution">
    <text evidence="2">The sequence shown here is derived from an EMBL/GenBank/DDBJ whole genome shotgun (WGS) entry which is preliminary data.</text>
</comment>
<evidence type="ECO:0000313" key="3">
    <source>
        <dbReference type="Proteomes" id="UP000887159"/>
    </source>
</evidence>
<dbReference type="AlphaFoldDB" id="A0A8X6SMZ6"/>
<evidence type="ECO:0000259" key="1">
    <source>
        <dbReference type="PROSITE" id="PS50940"/>
    </source>
</evidence>
<dbReference type="GO" id="GO:0005576">
    <property type="term" value="C:extracellular region"/>
    <property type="evidence" value="ECO:0007669"/>
    <property type="project" value="InterPro"/>
</dbReference>
<dbReference type="SMART" id="SM00494">
    <property type="entry name" value="ChtBD2"/>
    <property type="match status" value="1"/>
</dbReference>
<evidence type="ECO:0000313" key="2">
    <source>
        <dbReference type="EMBL" id="GFY14545.1"/>
    </source>
</evidence>